<reference evidence="12 13" key="1">
    <citation type="journal article" date="2024" name="Ann. Entomol. Soc. Am.">
        <title>Genomic analyses of the southern and eastern yellowjacket wasps (Hymenoptera: Vespidae) reveal evolutionary signatures of social life.</title>
        <authorList>
            <person name="Catto M.A."/>
            <person name="Caine P.B."/>
            <person name="Orr S.E."/>
            <person name="Hunt B.G."/>
            <person name="Goodisman M.A.D."/>
        </authorList>
    </citation>
    <scope>NUCLEOTIDE SEQUENCE [LARGE SCALE GENOMIC DNA]</scope>
    <source>
        <strain evidence="12">233</strain>
        <tissue evidence="12">Head and thorax</tissue>
    </source>
</reference>
<feature type="region of interest" description="Disordered" evidence="9">
    <location>
        <begin position="100"/>
        <end position="131"/>
    </location>
</feature>
<keyword evidence="8 10" id="KW-0472">Membrane</keyword>
<evidence type="ECO:0000256" key="6">
    <source>
        <dbReference type="ARBA" id="ARBA00022989"/>
    </source>
</evidence>
<evidence type="ECO:0000256" key="3">
    <source>
        <dbReference type="ARBA" id="ARBA00022448"/>
    </source>
</evidence>
<dbReference type="GO" id="GO:0016020">
    <property type="term" value="C:membrane"/>
    <property type="evidence" value="ECO:0007669"/>
    <property type="project" value="UniProtKB-SubCell"/>
</dbReference>
<evidence type="ECO:0000256" key="1">
    <source>
        <dbReference type="ARBA" id="ARBA00004141"/>
    </source>
</evidence>
<gene>
    <name evidence="12" type="ORF">V1478_001366</name>
</gene>
<evidence type="ECO:0000313" key="12">
    <source>
        <dbReference type="EMBL" id="KAL2738800.1"/>
    </source>
</evidence>
<keyword evidence="4 10" id="KW-0812">Transmembrane</keyword>
<comment type="subcellular location">
    <subcellularLocation>
        <location evidence="1">Membrane</location>
        <topology evidence="1">Multi-pass membrane protein</topology>
    </subcellularLocation>
</comment>
<dbReference type="AlphaFoldDB" id="A0ABD2C1A1"/>
<proteinExistence type="inferred from homology"/>
<keyword evidence="6 10" id="KW-1133">Transmembrane helix</keyword>
<sequence>MVALPVSETEPSLLNVTNIRPNGSENYNESRSAEIIRRSVMDKAFVIPRVTMSPNNGNDNYALEFEKIDKSDKKNFNVTGDGIKAEPVVLKKVAAGLKVPNGQTNKKDMPLPNLGSGGGGGTGGGGGGVNGGSLSSGSSIVTISSVANSDPDPDYRNDPTGNGNGRNLRIEKWYHTTLQISVPFFIAGIGTIGAGLVLDTVQHWPVFQSVSQLLILVPALLGLKGNLDMCLASRLSTQANLGNMHTLREIMKMIIGNVALVQIQAIVAAILVAVFAIIVGAIQDSVHRSEGSAVTSFEWNYALLLATSSVCTATSSCFILDLVMIAVIMISHRCKMNPDNLATPLAASVGDVVSISVLSAIASAFFVKLQEQIWVLYVVLISYLLILPFWIYVVMKNKYTRNVLTSGWVPVLSALFISGLGGLILNEVVDKFKGFVVFQPIINGIGGNLVSVQASRISTMLHQTSILGILPPHAKMWVAPWTALFKGAPYAKTARILIGMAISGQLVFVFAADYIKCQKSTVDAYFVLSYIFVSTLQVMLLLYIAHVIIHAMWRHKIDPDNSAIPYLTALGDLTGTMFLALAFWFLTSIHEEYHSCEDIDIVNNSMSTPT</sequence>
<dbReference type="FunFam" id="1.10.357.20:FF:000003">
    <property type="entry name" value="Uncharacterized protein, isoform B"/>
    <property type="match status" value="1"/>
</dbReference>
<feature type="domain" description="SLC41A/MgtE integral membrane" evidence="11">
    <location>
        <begin position="439"/>
        <end position="581"/>
    </location>
</feature>
<feature type="transmembrane region" description="Helical" evidence="10">
    <location>
        <begin position="407"/>
        <end position="425"/>
    </location>
</feature>
<feature type="transmembrane region" description="Helical" evidence="10">
    <location>
        <begin position="302"/>
        <end position="330"/>
    </location>
</feature>
<evidence type="ECO:0000256" key="9">
    <source>
        <dbReference type="SAM" id="MobiDB-lite"/>
    </source>
</evidence>
<evidence type="ECO:0000256" key="8">
    <source>
        <dbReference type="ARBA" id="ARBA00023136"/>
    </source>
</evidence>
<evidence type="ECO:0000256" key="2">
    <source>
        <dbReference type="ARBA" id="ARBA00009749"/>
    </source>
</evidence>
<dbReference type="Gene3D" id="1.10.357.20">
    <property type="entry name" value="SLC41 divalent cation transporters, integral membrane domain"/>
    <property type="match status" value="2"/>
</dbReference>
<feature type="transmembrane region" description="Helical" evidence="10">
    <location>
        <begin position="254"/>
        <end position="282"/>
    </location>
</feature>
<organism evidence="12 13">
    <name type="scientific">Vespula squamosa</name>
    <name type="common">Southern yellow jacket</name>
    <name type="synonym">Wasp</name>
    <dbReference type="NCBI Taxonomy" id="30214"/>
    <lineage>
        <taxon>Eukaryota</taxon>
        <taxon>Metazoa</taxon>
        <taxon>Ecdysozoa</taxon>
        <taxon>Arthropoda</taxon>
        <taxon>Hexapoda</taxon>
        <taxon>Insecta</taxon>
        <taxon>Pterygota</taxon>
        <taxon>Neoptera</taxon>
        <taxon>Endopterygota</taxon>
        <taxon>Hymenoptera</taxon>
        <taxon>Apocrita</taxon>
        <taxon>Aculeata</taxon>
        <taxon>Vespoidea</taxon>
        <taxon>Vespidae</taxon>
        <taxon>Vespinae</taxon>
        <taxon>Vespula</taxon>
    </lineage>
</organism>
<keyword evidence="13" id="KW-1185">Reference proteome</keyword>
<comment type="similarity">
    <text evidence="2">Belongs to the SLC41A transporter family.</text>
</comment>
<dbReference type="Pfam" id="PF01769">
    <property type="entry name" value="MgtE"/>
    <property type="match status" value="2"/>
</dbReference>
<feature type="domain" description="SLC41A/MgtE integral membrane" evidence="11">
    <location>
        <begin position="217"/>
        <end position="360"/>
    </location>
</feature>
<feature type="transmembrane region" description="Helical" evidence="10">
    <location>
        <begin position="527"/>
        <end position="551"/>
    </location>
</feature>
<dbReference type="FunFam" id="1.10.357.20:FF:000001">
    <property type="entry name" value="Solute carrier family 41 member 2"/>
    <property type="match status" value="1"/>
</dbReference>
<dbReference type="EMBL" id="JAUDFV010000025">
    <property type="protein sequence ID" value="KAL2738800.1"/>
    <property type="molecule type" value="Genomic_DNA"/>
</dbReference>
<dbReference type="Proteomes" id="UP001607302">
    <property type="component" value="Unassembled WGS sequence"/>
</dbReference>
<dbReference type="GO" id="GO:0006811">
    <property type="term" value="P:monoatomic ion transport"/>
    <property type="evidence" value="ECO:0007669"/>
    <property type="project" value="UniProtKB-KW"/>
</dbReference>
<dbReference type="PANTHER" id="PTHR16228:SF26">
    <property type="entry name" value="SOLUTE CARRIER FAMILY 41 MEMBER 1-LIKE PROTEIN"/>
    <property type="match status" value="1"/>
</dbReference>
<evidence type="ECO:0000256" key="4">
    <source>
        <dbReference type="ARBA" id="ARBA00022692"/>
    </source>
</evidence>
<evidence type="ECO:0000259" key="11">
    <source>
        <dbReference type="Pfam" id="PF01769"/>
    </source>
</evidence>
<feature type="transmembrane region" description="Helical" evidence="10">
    <location>
        <begin position="176"/>
        <end position="198"/>
    </location>
</feature>
<feature type="region of interest" description="Disordered" evidence="9">
    <location>
        <begin position="145"/>
        <end position="165"/>
    </location>
</feature>
<dbReference type="InterPro" id="IPR036739">
    <property type="entry name" value="SLC41_membr_dom_sf"/>
</dbReference>
<evidence type="ECO:0000256" key="7">
    <source>
        <dbReference type="ARBA" id="ARBA00023065"/>
    </source>
</evidence>
<evidence type="ECO:0000256" key="5">
    <source>
        <dbReference type="ARBA" id="ARBA00022842"/>
    </source>
</evidence>
<feature type="transmembrane region" description="Helical" evidence="10">
    <location>
        <begin position="563"/>
        <end position="586"/>
    </location>
</feature>
<feature type="compositionally biased region" description="Gly residues" evidence="9">
    <location>
        <begin position="115"/>
        <end position="131"/>
    </location>
</feature>
<evidence type="ECO:0000256" key="10">
    <source>
        <dbReference type="SAM" id="Phobius"/>
    </source>
</evidence>
<feature type="transmembrane region" description="Helical" evidence="10">
    <location>
        <begin position="342"/>
        <end position="367"/>
    </location>
</feature>
<protein>
    <submittedName>
        <fullName evidence="12">Solute carrier family 41 member 1-like isoform X1</fullName>
    </submittedName>
</protein>
<accession>A0ABD2C1A1</accession>
<keyword evidence="7" id="KW-0406">Ion transport</keyword>
<evidence type="ECO:0000313" key="13">
    <source>
        <dbReference type="Proteomes" id="UP001607302"/>
    </source>
</evidence>
<name>A0ABD2C1A1_VESSQ</name>
<feature type="transmembrane region" description="Helical" evidence="10">
    <location>
        <begin position="494"/>
        <end position="515"/>
    </location>
</feature>
<keyword evidence="5" id="KW-0460">Magnesium</keyword>
<dbReference type="InterPro" id="IPR045349">
    <property type="entry name" value="SLC41A1-3"/>
</dbReference>
<dbReference type="SUPFAM" id="SSF161093">
    <property type="entry name" value="MgtE membrane domain-like"/>
    <property type="match status" value="2"/>
</dbReference>
<comment type="caution">
    <text evidence="12">The sequence shown here is derived from an EMBL/GenBank/DDBJ whole genome shotgun (WGS) entry which is preliminary data.</text>
</comment>
<dbReference type="PANTHER" id="PTHR16228">
    <property type="entry name" value="DIVALENT CATION TRANSPORTER SOLUTE CARRIER FAMILY 41"/>
    <property type="match status" value="1"/>
</dbReference>
<feature type="transmembrane region" description="Helical" evidence="10">
    <location>
        <begin position="373"/>
        <end position="395"/>
    </location>
</feature>
<dbReference type="InterPro" id="IPR006667">
    <property type="entry name" value="SLC41_membr_dom"/>
</dbReference>
<keyword evidence="3" id="KW-0813">Transport</keyword>